<feature type="region of interest" description="Disordered" evidence="1">
    <location>
        <begin position="128"/>
        <end position="147"/>
    </location>
</feature>
<gene>
    <name evidence="2" type="ORF">CR513_02291</name>
</gene>
<name>A0A371ICY2_MUCPR</name>
<proteinExistence type="predicted"/>
<evidence type="ECO:0000256" key="1">
    <source>
        <dbReference type="SAM" id="MobiDB-lite"/>
    </source>
</evidence>
<dbReference type="Proteomes" id="UP000257109">
    <property type="component" value="Unassembled WGS sequence"/>
</dbReference>
<dbReference type="EMBL" id="QJKJ01000393">
    <property type="protein sequence ID" value="RDY12864.1"/>
    <property type="molecule type" value="Genomic_DNA"/>
</dbReference>
<dbReference type="OrthoDB" id="1723222at2759"/>
<comment type="caution">
    <text evidence="2">The sequence shown here is derived from an EMBL/GenBank/DDBJ whole genome shotgun (WGS) entry which is preliminary data.</text>
</comment>
<accession>A0A371ICY2</accession>
<sequence length="179" mass="20866">MANLNWKDWSHVLENALCAHRTTYWTSLGMSPYQIVFDKACHLPELEELRLEAYENSEIYKEKEFKVDQKVLLFNSQLKLIVVKLCSRWDGPFVVTNVFPYSVVEVRDTTNNNTFKVNGYHLKPYHEGPIPRSKEVPTPGEGTEGNCKKKVRKNKCTIVRPKLVKRKKKWVGKIKEKKG</sequence>
<evidence type="ECO:0000313" key="2">
    <source>
        <dbReference type="EMBL" id="RDY12864.1"/>
    </source>
</evidence>
<reference evidence="2" key="1">
    <citation type="submission" date="2018-05" db="EMBL/GenBank/DDBJ databases">
        <title>Draft genome of Mucuna pruriens seed.</title>
        <authorList>
            <person name="Nnadi N.E."/>
            <person name="Vos R."/>
            <person name="Hasami M.H."/>
            <person name="Devisetty U.K."/>
            <person name="Aguiy J.C."/>
        </authorList>
    </citation>
    <scope>NUCLEOTIDE SEQUENCE [LARGE SCALE GENOMIC DNA]</scope>
    <source>
        <strain evidence="2">JCA_2017</strain>
    </source>
</reference>
<keyword evidence="3" id="KW-1185">Reference proteome</keyword>
<organism evidence="2 3">
    <name type="scientific">Mucuna pruriens</name>
    <name type="common">Velvet bean</name>
    <name type="synonym">Dolichos pruriens</name>
    <dbReference type="NCBI Taxonomy" id="157652"/>
    <lineage>
        <taxon>Eukaryota</taxon>
        <taxon>Viridiplantae</taxon>
        <taxon>Streptophyta</taxon>
        <taxon>Embryophyta</taxon>
        <taxon>Tracheophyta</taxon>
        <taxon>Spermatophyta</taxon>
        <taxon>Magnoliopsida</taxon>
        <taxon>eudicotyledons</taxon>
        <taxon>Gunneridae</taxon>
        <taxon>Pentapetalae</taxon>
        <taxon>rosids</taxon>
        <taxon>fabids</taxon>
        <taxon>Fabales</taxon>
        <taxon>Fabaceae</taxon>
        <taxon>Papilionoideae</taxon>
        <taxon>50 kb inversion clade</taxon>
        <taxon>NPAAA clade</taxon>
        <taxon>indigoferoid/millettioid clade</taxon>
        <taxon>Phaseoleae</taxon>
        <taxon>Mucuna</taxon>
    </lineage>
</organism>
<dbReference type="GO" id="GO:0003676">
    <property type="term" value="F:nucleic acid binding"/>
    <property type="evidence" value="ECO:0007669"/>
    <property type="project" value="InterPro"/>
</dbReference>
<evidence type="ECO:0000313" key="3">
    <source>
        <dbReference type="Proteomes" id="UP000257109"/>
    </source>
</evidence>
<feature type="non-terminal residue" evidence="2">
    <location>
        <position position="1"/>
    </location>
</feature>
<dbReference type="Gene3D" id="3.30.420.10">
    <property type="entry name" value="Ribonuclease H-like superfamily/Ribonuclease H"/>
    <property type="match status" value="1"/>
</dbReference>
<dbReference type="AlphaFoldDB" id="A0A371ICY2"/>
<dbReference type="InterPro" id="IPR036397">
    <property type="entry name" value="RNaseH_sf"/>
</dbReference>
<protein>
    <submittedName>
        <fullName evidence="2">Uncharacterized protein</fullName>
    </submittedName>
</protein>